<dbReference type="PANTHER" id="PTHR22602">
    <property type="entry name" value="TRANSFERASE CAF17, MITOCHONDRIAL-RELATED"/>
    <property type="match status" value="1"/>
</dbReference>
<reference evidence="4" key="1">
    <citation type="submission" date="2018-09" db="EMBL/GenBank/DDBJ databases">
        <title>Acidovorax cavernicola nov. sp. isolated from Gruta de las Maravillas (Aracena, Spain).</title>
        <authorList>
            <person name="Jurado V."/>
            <person name="Gutierrez-Patricio S."/>
            <person name="Gonzalez-Pimentel J.L."/>
            <person name="Miller A.Z."/>
            <person name="Laiz L."/>
            <person name="Saiz-Jimenez C."/>
        </authorList>
    </citation>
    <scope>NUCLEOTIDE SEQUENCE [LARGE SCALE GENOMIC DNA]</scope>
    <source>
        <strain evidence="4">1011MAR3C25</strain>
    </source>
</reference>
<dbReference type="OrthoDB" id="9796287at2"/>
<proteinExistence type="predicted"/>
<evidence type="ECO:0000259" key="2">
    <source>
        <dbReference type="Pfam" id="PF25455"/>
    </source>
</evidence>
<feature type="domain" description="CAF17 C-terminal" evidence="2">
    <location>
        <begin position="181"/>
        <end position="238"/>
    </location>
</feature>
<protein>
    <submittedName>
        <fullName evidence="3">Folate-binding protein</fullName>
    </submittedName>
</protein>
<evidence type="ECO:0000313" key="4">
    <source>
        <dbReference type="Proteomes" id="UP000284202"/>
    </source>
</evidence>
<dbReference type="InterPro" id="IPR045179">
    <property type="entry name" value="YgfZ/GcvT"/>
</dbReference>
<dbReference type="NCBIfam" id="TIGR03317">
    <property type="entry name" value="ygfZ_signature"/>
    <property type="match status" value="1"/>
</dbReference>
<dbReference type="RefSeq" id="WP_119746036.1">
    <property type="nucleotide sequence ID" value="NZ_QZCG01000002.1"/>
</dbReference>
<dbReference type="GO" id="GO:0016226">
    <property type="term" value="P:iron-sulfur cluster assembly"/>
    <property type="evidence" value="ECO:0007669"/>
    <property type="project" value="TreeGrafter"/>
</dbReference>
<dbReference type="EMBL" id="QZCG01000002">
    <property type="protein sequence ID" value="RJE88015.1"/>
    <property type="molecule type" value="Genomic_DNA"/>
</dbReference>
<dbReference type="SUPFAM" id="SSF103025">
    <property type="entry name" value="Folate-binding domain"/>
    <property type="match status" value="1"/>
</dbReference>
<dbReference type="Pfam" id="PF25455">
    <property type="entry name" value="Beta-barrel_CAF17_C"/>
    <property type="match status" value="1"/>
</dbReference>
<keyword evidence="1" id="KW-0809">Transit peptide</keyword>
<name>A0A418T4B4_9RHOB</name>
<evidence type="ECO:0000256" key="1">
    <source>
        <dbReference type="ARBA" id="ARBA00022946"/>
    </source>
</evidence>
<accession>A0A418T4B4</accession>
<dbReference type="AlphaFoldDB" id="A0A418T4B4"/>
<dbReference type="Gene3D" id="3.30.1360.120">
    <property type="entry name" value="Probable tRNA modification gtpase trme, domain 1"/>
    <property type="match status" value="2"/>
</dbReference>
<keyword evidence="4" id="KW-1185">Reference proteome</keyword>
<evidence type="ECO:0000313" key="3">
    <source>
        <dbReference type="EMBL" id="RJE88015.1"/>
    </source>
</evidence>
<dbReference type="Proteomes" id="UP000284202">
    <property type="component" value="Unassembled WGS sequence"/>
</dbReference>
<dbReference type="PANTHER" id="PTHR22602:SF0">
    <property type="entry name" value="TRANSFERASE CAF17, MITOCHONDRIAL-RELATED"/>
    <property type="match status" value="1"/>
</dbReference>
<organism evidence="3 4">
    <name type="scientific">Paracoccus onubensis</name>
    <dbReference type="NCBI Taxonomy" id="1675788"/>
    <lineage>
        <taxon>Bacteria</taxon>
        <taxon>Pseudomonadati</taxon>
        <taxon>Pseudomonadota</taxon>
        <taxon>Alphaproteobacteria</taxon>
        <taxon>Rhodobacterales</taxon>
        <taxon>Paracoccaceae</taxon>
        <taxon>Paracoccus</taxon>
    </lineage>
</organism>
<gene>
    <name evidence="3" type="ORF">D3P04_03610</name>
</gene>
<dbReference type="InterPro" id="IPR057460">
    <property type="entry name" value="CAF17_C"/>
</dbReference>
<comment type="caution">
    <text evidence="3">The sequence shown here is derived from an EMBL/GenBank/DDBJ whole genome shotgun (WGS) entry which is preliminary data.</text>
</comment>
<sequence length="240" mass="26303">MSNRQLIRITGEDRVAFLQNLVTNDVSKGPCWAALLTPQGKYLADFLIIPVDDTLLLDVDAGLAEDLLRRLTLYKLRSKLVLEPVSMSLARGTGPAPEGAIIDPRHEALGWRLYGGTGEDGTDWDAIRVTHCIPESLIELIPNETFILEVGFERLHGVDFRKGCYVGQEVTARMKHKTELRKGLTTLRVEGSAPVGTPITREGRAVGTLFTQSGGRGIAHVRFDRLGDGMEAGAARVFPE</sequence>
<dbReference type="InterPro" id="IPR017703">
    <property type="entry name" value="YgfZ/GCV_T_CS"/>
</dbReference>
<dbReference type="InterPro" id="IPR027266">
    <property type="entry name" value="TrmE/GcvT-like"/>
</dbReference>